<evidence type="ECO:0000256" key="1">
    <source>
        <dbReference type="ARBA" id="ARBA00006720"/>
    </source>
</evidence>
<dbReference type="PANTHER" id="PTHR11038">
    <property type="entry name" value="MITOCHONDRIAL IMPORT INNER MEMBRANE TRANSLOCASE SUBUNIT TIM10"/>
    <property type="match status" value="1"/>
</dbReference>
<keyword evidence="5 9" id="KW-0653">Protein transport</keyword>
<dbReference type="OMA" id="CYTRCLH"/>
<dbReference type="SUPFAM" id="SSF144122">
    <property type="entry name" value="Tim10-like"/>
    <property type="match status" value="1"/>
</dbReference>
<keyword evidence="7 9" id="KW-0496">Mitochondrion</keyword>
<dbReference type="Pfam" id="PF02953">
    <property type="entry name" value="zf-Tim10_DDP"/>
    <property type="match status" value="1"/>
</dbReference>
<name>F0VGJ8_NEOCL</name>
<dbReference type="RefSeq" id="XP_003882874.1">
    <property type="nucleotide sequence ID" value="XM_003882825.1"/>
</dbReference>
<reference evidence="12" key="1">
    <citation type="submission" date="2011-02" db="EMBL/GenBank/DDBJ databases">
        <authorList>
            <person name="Aslett M."/>
        </authorList>
    </citation>
    <scope>NUCLEOTIDE SEQUENCE</scope>
    <source>
        <strain evidence="12">Liverpool</strain>
    </source>
</reference>
<dbReference type="Gene3D" id="1.10.287.810">
    <property type="entry name" value="Mitochondrial import inner membrane translocase subunit tim13 like domains"/>
    <property type="match status" value="1"/>
</dbReference>
<evidence type="ECO:0000256" key="4">
    <source>
        <dbReference type="ARBA" id="ARBA00022833"/>
    </source>
</evidence>
<comment type="domain">
    <text evidence="9">The twin CX3C motif contains 4 conserved Cys residues that form 2 disulfide bonds in the mitochondrial intermembrane space.</text>
</comment>
<comment type="subcellular location">
    <subcellularLocation>
        <location evidence="9">Mitochondrion inner membrane</location>
        <topology evidence="9">Peripheral membrane protein</topology>
        <orientation evidence="9">Intermembrane side</orientation>
    </subcellularLocation>
</comment>
<reference evidence="14" key="3">
    <citation type="journal article" date="2012" name="PLoS Pathog.">
        <title>Comparative genomics of the apicomplexan parasites Toxoplasma gondii and Neospora caninum: Coccidia differing in host range and transmission strategy.</title>
        <authorList>
            <person name="Reid A.J."/>
            <person name="Vermont S.J."/>
            <person name="Cotton J.A."/>
            <person name="Harris D."/>
            <person name="Hill-Cawthorne G.A."/>
            <person name="Konen-Waisman S."/>
            <person name="Latham S.M."/>
            <person name="Mourier T."/>
            <person name="Norton R."/>
            <person name="Quail M.A."/>
            <person name="Sanders M."/>
            <person name="Shanmugam D."/>
            <person name="Sohal A."/>
            <person name="Wasmuth J.D."/>
            <person name="Brunk B."/>
            <person name="Grigg M.E."/>
            <person name="Howard J.C."/>
            <person name="Parkinson J."/>
            <person name="Roos D.S."/>
            <person name="Trees A.J."/>
            <person name="Berriman M."/>
            <person name="Pain A."/>
            <person name="Wastling J.M."/>
        </authorList>
    </citation>
    <scope>NUCLEOTIDE SEQUENCE [LARGE SCALE GENOMIC DNA]</scope>
    <source>
        <strain evidence="14">Liverpool</strain>
    </source>
</reference>
<evidence type="ECO:0000256" key="2">
    <source>
        <dbReference type="ARBA" id="ARBA00022448"/>
    </source>
</evidence>
<evidence type="ECO:0000256" key="7">
    <source>
        <dbReference type="ARBA" id="ARBA00023128"/>
    </source>
</evidence>
<organism evidence="12 14">
    <name type="scientific">Neospora caninum (strain Liverpool)</name>
    <dbReference type="NCBI Taxonomy" id="572307"/>
    <lineage>
        <taxon>Eukaryota</taxon>
        <taxon>Sar</taxon>
        <taxon>Alveolata</taxon>
        <taxon>Apicomplexa</taxon>
        <taxon>Conoidasida</taxon>
        <taxon>Coccidia</taxon>
        <taxon>Eucoccidiorida</taxon>
        <taxon>Eimeriorina</taxon>
        <taxon>Sarcocystidae</taxon>
        <taxon>Neospora</taxon>
    </lineage>
</organism>
<evidence type="ECO:0000256" key="8">
    <source>
        <dbReference type="ARBA" id="ARBA00023157"/>
    </source>
</evidence>
<dbReference type="GO" id="GO:0015031">
    <property type="term" value="P:protein transport"/>
    <property type="evidence" value="ECO:0007669"/>
    <property type="project" value="UniProtKB-KW"/>
</dbReference>
<keyword evidence="6 9" id="KW-0811">Translocation</keyword>
<evidence type="ECO:0000256" key="5">
    <source>
        <dbReference type="ARBA" id="ARBA00022927"/>
    </source>
</evidence>
<dbReference type="InParanoid" id="F0VGJ8"/>
<dbReference type="AlphaFoldDB" id="F0VGJ8"/>
<dbReference type="VEuPathDB" id="ToxoDB:NCLIV_0263"/>
<evidence type="ECO:0000313" key="13">
    <source>
        <dbReference type="EMBL" id="CEL66822.1"/>
    </source>
</evidence>
<evidence type="ECO:0000259" key="11">
    <source>
        <dbReference type="Pfam" id="PF02953"/>
    </source>
</evidence>
<keyword evidence="14" id="KW-1185">Reference proteome</keyword>
<comment type="similarity">
    <text evidence="1 9">Belongs to the small Tim family.</text>
</comment>
<dbReference type="InterPro" id="IPR004217">
    <property type="entry name" value="Tim10-like"/>
</dbReference>
<comment type="function">
    <text evidence="9">Mitochondrial intermembrane chaperone that participates in the import and insertion of some multi-pass transmembrane proteins into the mitochondrial inner membrane. Also required for the transfer of beta-barrel precursors from the TOM complex to the sorting and assembly machinery (SAM complex) of the outer membrane. Acts as a chaperone-like protein that protects the hydrophobic precursors from aggregation and guide them through the mitochondrial intermembrane space.</text>
</comment>
<dbReference type="OrthoDB" id="332347at2759"/>
<reference evidence="13" key="4">
    <citation type="journal article" date="2015" name="PLoS ONE">
        <title>Comprehensive Evaluation of Toxoplasma gondii VEG and Neospora caninum LIV Genomes with Tachyzoite Stage Transcriptome and Proteome Defines Novel Transcript Features.</title>
        <authorList>
            <person name="Ramaprasad A."/>
            <person name="Mourier T."/>
            <person name="Naeem R."/>
            <person name="Malas T.B."/>
            <person name="Moussa E."/>
            <person name="Panigrahi A."/>
            <person name="Vermont S.J."/>
            <person name="Otto T.D."/>
            <person name="Wastling J."/>
            <person name="Pain A."/>
        </authorList>
    </citation>
    <scope>NUCLEOTIDE SEQUENCE</scope>
    <source>
        <strain evidence="13">Liverpool</strain>
    </source>
</reference>
<dbReference type="GO" id="GO:0005743">
    <property type="term" value="C:mitochondrial inner membrane"/>
    <property type="evidence" value="ECO:0007669"/>
    <property type="project" value="UniProtKB-SubCell"/>
</dbReference>
<dbReference type="EMBL" id="LN714482">
    <property type="protein sequence ID" value="CEL66822.1"/>
    <property type="molecule type" value="Genomic_DNA"/>
</dbReference>
<accession>F0VGJ8</accession>
<keyword evidence="3" id="KW-0479">Metal-binding</keyword>
<reference evidence="12" key="2">
    <citation type="submission" date="2011-03" db="EMBL/GenBank/DDBJ databases">
        <title>Comparative genomics and transcriptomics of Neospora caninum and Toxoplasma gondii.</title>
        <authorList>
            <person name="Reid A.J."/>
            <person name="Sohal A."/>
            <person name="Harris D."/>
            <person name="Quail M."/>
            <person name="Sanders M."/>
            <person name="Berriman M."/>
            <person name="Wastling J.M."/>
            <person name="Pain A."/>
        </authorList>
    </citation>
    <scope>NUCLEOTIDE SEQUENCE</scope>
    <source>
        <strain evidence="12">Liverpool</strain>
    </source>
</reference>
<dbReference type="eggNOG" id="KOG3480">
    <property type="taxonomic scope" value="Eukaryota"/>
</dbReference>
<evidence type="ECO:0000256" key="3">
    <source>
        <dbReference type="ARBA" id="ARBA00022723"/>
    </source>
</evidence>
<gene>
    <name evidence="13" type="ORF">BN1204_026310</name>
    <name evidence="12" type="ORF">NCLIV_0263</name>
</gene>
<sequence length="101" mass="10529">MGASFSSRLGSSPSPSSLSPPPSDKIAPHVAAVAEIEGFADVVSRCIGTCYTRCLHKHADVSLDVAEMSCTDRCVEKYFQVHALVGDTMRALAACSPSAGN</sequence>
<keyword evidence="2 9" id="KW-0813">Transport</keyword>
<keyword evidence="4" id="KW-0862">Zinc</keyword>
<dbReference type="Proteomes" id="UP000007494">
    <property type="component" value="Chromosome VIIb"/>
</dbReference>
<keyword evidence="9" id="KW-0999">Mitochondrion inner membrane</keyword>
<keyword evidence="9" id="KW-0472">Membrane</keyword>
<dbReference type="EMBL" id="FR823389">
    <property type="protein sequence ID" value="CBZ52842.1"/>
    <property type="molecule type" value="Genomic_DNA"/>
</dbReference>
<dbReference type="InterPro" id="IPR035427">
    <property type="entry name" value="Tim10-like_dom_sf"/>
</dbReference>
<evidence type="ECO:0000313" key="12">
    <source>
        <dbReference type="EMBL" id="CBZ52842.1"/>
    </source>
</evidence>
<dbReference type="GO" id="GO:0046872">
    <property type="term" value="F:metal ion binding"/>
    <property type="evidence" value="ECO:0007669"/>
    <property type="project" value="UniProtKB-KW"/>
</dbReference>
<evidence type="ECO:0000256" key="9">
    <source>
        <dbReference type="RuleBase" id="RU367043"/>
    </source>
</evidence>
<protein>
    <recommendedName>
        <fullName evidence="9">Mitochondrial import inner membrane translocase subunit</fullName>
    </recommendedName>
</protein>
<keyword evidence="9" id="KW-0143">Chaperone</keyword>
<feature type="compositionally biased region" description="Low complexity" evidence="10">
    <location>
        <begin position="1"/>
        <end position="17"/>
    </location>
</feature>
<comment type="subunit">
    <text evidence="9">Heterohexamer.</text>
</comment>
<dbReference type="PANTHER" id="PTHR11038:SF16">
    <property type="entry name" value="MITOCHONDRIAL IMPORT INNER MEMBRANE TRANSLOCASE SUBUNIT TIM10"/>
    <property type="match status" value="1"/>
</dbReference>
<feature type="region of interest" description="Disordered" evidence="10">
    <location>
        <begin position="1"/>
        <end position="25"/>
    </location>
</feature>
<feature type="domain" description="Tim10-like" evidence="11">
    <location>
        <begin position="32"/>
        <end position="90"/>
    </location>
</feature>
<evidence type="ECO:0000256" key="6">
    <source>
        <dbReference type="ARBA" id="ARBA00023010"/>
    </source>
</evidence>
<dbReference type="GeneID" id="13442794"/>
<keyword evidence="8 9" id="KW-1015">Disulfide bond</keyword>
<evidence type="ECO:0000256" key="10">
    <source>
        <dbReference type="SAM" id="MobiDB-lite"/>
    </source>
</evidence>
<dbReference type="GO" id="GO:0045039">
    <property type="term" value="P:protein insertion into mitochondrial inner membrane"/>
    <property type="evidence" value="ECO:0007669"/>
    <property type="project" value="TreeGrafter"/>
</dbReference>
<proteinExistence type="inferred from homology"/>
<evidence type="ECO:0000313" key="14">
    <source>
        <dbReference type="Proteomes" id="UP000007494"/>
    </source>
</evidence>